<keyword evidence="5" id="KW-1185">Reference proteome</keyword>
<sequence>MDLTPTSLSPTLALDFLFNSFSNIPNRMDLTLINDARSTRRLCHPPLIRHRSVLRRPLLPHSKARHETPAFALCDFNYLRKFLASHYFGLFINTTVPVVAPLLAVEFDMGRNPEFNDPDGNPIGIDLNNIESAITKSAGYYNSAGGFVPIQMRTGQNFRTWDRI</sequence>
<accession>A0AAW1XDH7</accession>
<organism evidence="4 5">
    <name type="scientific">Rubus argutus</name>
    <name type="common">Southern blackberry</name>
    <dbReference type="NCBI Taxonomy" id="59490"/>
    <lineage>
        <taxon>Eukaryota</taxon>
        <taxon>Viridiplantae</taxon>
        <taxon>Streptophyta</taxon>
        <taxon>Embryophyta</taxon>
        <taxon>Tracheophyta</taxon>
        <taxon>Spermatophyta</taxon>
        <taxon>Magnoliopsida</taxon>
        <taxon>eudicotyledons</taxon>
        <taxon>Gunneridae</taxon>
        <taxon>Pentapetalae</taxon>
        <taxon>rosids</taxon>
        <taxon>fabids</taxon>
        <taxon>Rosales</taxon>
        <taxon>Rosaceae</taxon>
        <taxon>Rosoideae</taxon>
        <taxon>Rosoideae incertae sedis</taxon>
        <taxon>Rubus</taxon>
    </lineage>
</organism>
<evidence type="ECO:0000256" key="1">
    <source>
        <dbReference type="ARBA" id="ARBA00007606"/>
    </source>
</evidence>
<evidence type="ECO:0000313" key="4">
    <source>
        <dbReference type="EMBL" id="KAK9934707.1"/>
    </source>
</evidence>
<dbReference type="InterPro" id="IPR013320">
    <property type="entry name" value="ConA-like_dom_sf"/>
</dbReference>
<name>A0AAW1XDH7_RUBAR</name>
<evidence type="ECO:0000313" key="5">
    <source>
        <dbReference type="Proteomes" id="UP001457282"/>
    </source>
</evidence>
<evidence type="ECO:0000256" key="2">
    <source>
        <dbReference type="ARBA" id="ARBA00022734"/>
    </source>
</evidence>
<feature type="domain" description="Legume lectin" evidence="3">
    <location>
        <begin position="70"/>
        <end position="161"/>
    </location>
</feature>
<keyword evidence="2" id="KW-0430">Lectin</keyword>
<dbReference type="GO" id="GO:0030246">
    <property type="term" value="F:carbohydrate binding"/>
    <property type="evidence" value="ECO:0007669"/>
    <property type="project" value="UniProtKB-KW"/>
</dbReference>
<dbReference type="EMBL" id="JBEDUW010000004">
    <property type="protein sequence ID" value="KAK9934707.1"/>
    <property type="molecule type" value="Genomic_DNA"/>
</dbReference>
<dbReference type="Gene3D" id="2.60.120.200">
    <property type="match status" value="1"/>
</dbReference>
<dbReference type="Proteomes" id="UP001457282">
    <property type="component" value="Unassembled WGS sequence"/>
</dbReference>
<dbReference type="Pfam" id="PF00139">
    <property type="entry name" value="Lectin_legB"/>
    <property type="match status" value="1"/>
</dbReference>
<dbReference type="SUPFAM" id="SSF49899">
    <property type="entry name" value="Concanavalin A-like lectins/glucanases"/>
    <property type="match status" value="1"/>
</dbReference>
<proteinExistence type="inferred from homology"/>
<comment type="similarity">
    <text evidence="1">Belongs to the leguminous lectin family.</text>
</comment>
<dbReference type="InterPro" id="IPR001220">
    <property type="entry name" value="Legume_lectin_dom"/>
</dbReference>
<dbReference type="AlphaFoldDB" id="A0AAW1XDH7"/>
<protein>
    <recommendedName>
        <fullName evidence="3">Legume lectin domain-containing protein</fullName>
    </recommendedName>
</protein>
<comment type="caution">
    <text evidence="4">The sequence shown here is derived from an EMBL/GenBank/DDBJ whole genome shotgun (WGS) entry which is preliminary data.</text>
</comment>
<gene>
    <name evidence="4" type="ORF">M0R45_021841</name>
</gene>
<reference evidence="4 5" key="1">
    <citation type="journal article" date="2023" name="G3 (Bethesda)">
        <title>A chromosome-length genome assembly and annotation of blackberry (Rubus argutus, cv. 'Hillquist').</title>
        <authorList>
            <person name="Bruna T."/>
            <person name="Aryal R."/>
            <person name="Dudchenko O."/>
            <person name="Sargent D.J."/>
            <person name="Mead D."/>
            <person name="Buti M."/>
            <person name="Cavallini A."/>
            <person name="Hytonen T."/>
            <person name="Andres J."/>
            <person name="Pham M."/>
            <person name="Weisz D."/>
            <person name="Mascagni F."/>
            <person name="Usai G."/>
            <person name="Natali L."/>
            <person name="Bassil N."/>
            <person name="Fernandez G.E."/>
            <person name="Lomsadze A."/>
            <person name="Armour M."/>
            <person name="Olukolu B."/>
            <person name="Poorten T."/>
            <person name="Britton C."/>
            <person name="Davik J."/>
            <person name="Ashrafi H."/>
            <person name="Aiden E.L."/>
            <person name="Borodovsky M."/>
            <person name="Worthington M."/>
        </authorList>
    </citation>
    <scope>NUCLEOTIDE SEQUENCE [LARGE SCALE GENOMIC DNA]</scope>
    <source>
        <strain evidence="4">PI 553951</strain>
    </source>
</reference>
<evidence type="ECO:0000259" key="3">
    <source>
        <dbReference type="Pfam" id="PF00139"/>
    </source>
</evidence>